<dbReference type="AlphaFoldDB" id="A0A841T1D5"/>
<evidence type="ECO:0000313" key="3">
    <source>
        <dbReference type="Proteomes" id="UP000535838"/>
    </source>
</evidence>
<feature type="compositionally biased region" description="Basic and acidic residues" evidence="1">
    <location>
        <begin position="40"/>
        <end position="59"/>
    </location>
</feature>
<reference evidence="2 3" key="1">
    <citation type="submission" date="2020-08" db="EMBL/GenBank/DDBJ databases">
        <title>Cohnella phylogeny.</title>
        <authorList>
            <person name="Dunlap C."/>
        </authorList>
    </citation>
    <scope>NUCLEOTIDE SEQUENCE [LARGE SCALE GENOMIC DNA]</scope>
    <source>
        <strain evidence="2 3">DSM 25241</strain>
    </source>
</reference>
<sequence>MTDNGNGQNLSSYDAEAGSLPTAKAEDVEFSGELADEEDRIAQQRAREADARAAEYEGD</sequence>
<feature type="compositionally biased region" description="Polar residues" evidence="1">
    <location>
        <begin position="1"/>
        <end position="12"/>
    </location>
</feature>
<dbReference type="RefSeq" id="WP_185121428.1">
    <property type="nucleotide sequence ID" value="NZ_JACJVQ010000017.1"/>
</dbReference>
<accession>A0A841T1D5</accession>
<evidence type="ECO:0000313" key="2">
    <source>
        <dbReference type="EMBL" id="MBB6636208.1"/>
    </source>
</evidence>
<protein>
    <submittedName>
        <fullName evidence="2">YfhD family protein</fullName>
    </submittedName>
</protein>
<dbReference type="InterPro" id="IPR025435">
    <property type="entry name" value="YfhD-like"/>
</dbReference>
<dbReference type="Proteomes" id="UP000535838">
    <property type="component" value="Unassembled WGS sequence"/>
</dbReference>
<feature type="region of interest" description="Disordered" evidence="1">
    <location>
        <begin position="1"/>
        <end position="59"/>
    </location>
</feature>
<dbReference type="Pfam" id="PF14151">
    <property type="entry name" value="YfhD"/>
    <property type="match status" value="1"/>
</dbReference>
<evidence type="ECO:0000256" key="1">
    <source>
        <dbReference type="SAM" id="MobiDB-lite"/>
    </source>
</evidence>
<comment type="caution">
    <text evidence="2">The sequence shown here is derived from an EMBL/GenBank/DDBJ whole genome shotgun (WGS) entry which is preliminary data.</text>
</comment>
<dbReference type="EMBL" id="JACJVQ010000017">
    <property type="protein sequence ID" value="MBB6636208.1"/>
    <property type="molecule type" value="Genomic_DNA"/>
</dbReference>
<gene>
    <name evidence="2" type="ORF">H7B67_18960</name>
</gene>
<name>A0A841T1D5_9BACL</name>
<organism evidence="2 3">
    <name type="scientific">Cohnella thailandensis</name>
    <dbReference type="NCBI Taxonomy" id="557557"/>
    <lineage>
        <taxon>Bacteria</taxon>
        <taxon>Bacillati</taxon>
        <taxon>Bacillota</taxon>
        <taxon>Bacilli</taxon>
        <taxon>Bacillales</taxon>
        <taxon>Paenibacillaceae</taxon>
        <taxon>Cohnella</taxon>
    </lineage>
</organism>
<proteinExistence type="predicted"/>
<feature type="compositionally biased region" description="Acidic residues" evidence="1">
    <location>
        <begin position="28"/>
        <end position="39"/>
    </location>
</feature>
<keyword evidence="3" id="KW-1185">Reference proteome</keyword>